<feature type="transmembrane region" description="Helical" evidence="6">
    <location>
        <begin position="272"/>
        <end position="291"/>
    </location>
</feature>
<dbReference type="GO" id="GO:0016020">
    <property type="term" value="C:membrane"/>
    <property type="evidence" value="ECO:0007669"/>
    <property type="project" value="UniProtKB-SubCell"/>
</dbReference>
<evidence type="ECO:0000256" key="5">
    <source>
        <dbReference type="ARBA" id="ARBA00023136"/>
    </source>
</evidence>
<evidence type="ECO:0000313" key="8">
    <source>
        <dbReference type="Proteomes" id="UP000242474"/>
    </source>
</evidence>
<keyword evidence="5 6" id="KW-0472">Membrane</keyword>
<evidence type="ECO:0000256" key="3">
    <source>
        <dbReference type="ARBA" id="ARBA00022692"/>
    </source>
</evidence>
<gene>
    <name evidence="7" type="ORF">COEREDRAFT_81506</name>
</gene>
<dbReference type="Gene3D" id="1.20.58.340">
    <property type="entry name" value="Magnesium transport protein CorA, transmembrane region"/>
    <property type="match status" value="3"/>
</dbReference>
<dbReference type="InterPro" id="IPR002523">
    <property type="entry name" value="MgTranspt_CorA/ZnTranspt_ZntB"/>
</dbReference>
<comment type="subcellular location">
    <subcellularLocation>
        <location evidence="1">Membrane</location>
        <topology evidence="1">Multi-pass membrane protein</topology>
    </subcellularLocation>
</comment>
<evidence type="ECO:0000256" key="4">
    <source>
        <dbReference type="ARBA" id="ARBA00022989"/>
    </source>
</evidence>
<name>A0A2G5BAM2_COERN</name>
<keyword evidence="3 6" id="KW-0812">Transmembrane</keyword>
<dbReference type="Proteomes" id="UP000242474">
    <property type="component" value="Unassembled WGS sequence"/>
</dbReference>
<dbReference type="PANTHER" id="PTHR21535">
    <property type="entry name" value="MAGNESIUM AND COBALT TRANSPORT PROTEIN/MITOCHONDRIAL IMPORT INNER MEMBRANE TRANSLOCASE SUBUNIT TIM8"/>
    <property type="match status" value="1"/>
</dbReference>
<comment type="similarity">
    <text evidence="2">Belongs to the CorA metal ion transporter (MIT) (TC 1.A.35) family.</text>
</comment>
<evidence type="ECO:0000313" key="7">
    <source>
        <dbReference type="EMBL" id="PIA16059.1"/>
    </source>
</evidence>
<dbReference type="OrthoDB" id="29879at2759"/>
<evidence type="ECO:0000256" key="2">
    <source>
        <dbReference type="ARBA" id="ARBA00009765"/>
    </source>
</evidence>
<dbReference type="GO" id="GO:0010961">
    <property type="term" value="P:intracellular magnesium ion homeostasis"/>
    <property type="evidence" value="ECO:0007669"/>
    <property type="project" value="TreeGrafter"/>
</dbReference>
<dbReference type="PANTHER" id="PTHR21535:SF51">
    <property type="entry name" value="MANGANESE RESISTANCE PROTEIN MNR2"/>
    <property type="match status" value="1"/>
</dbReference>
<organism evidence="7 8">
    <name type="scientific">Coemansia reversa (strain ATCC 12441 / NRRL 1564)</name>
    <dbReference type="NCBI Taxonomy" id="763665"/>
    <lineage>
        <taxon>Eukaryota</taxon>
        <taxon>Fungi</taxon>
        <taxon>Fungi incertae sedis</taxon>
        <taxon>Zoopagomycota</taxon>
        <taxon>Kickxellomycotina</taxon>
        <taxon>Kickxellomycetes</taxon>
        <taxon>Kickxellales</taxon>
        <taxon>Kickxellaceae</taxon>
        <taxon>Coemansia</taxon>
    </lineage>
</organism>
<accession>A0A2G5BAM2</accession>
<reference evidence="7 8" key="1">
    <citation type="journal article" date="2015" name="Genome Biol. Evol.">
        <title>Phylogenomic analyses indicate that early fungi evolved digesting cell walls of algal ancestors of land plants.</title>
        <authorList>
            <person name="Chang Y."/>
            <person name="Wang S."/>
            <person name="Sekimoto S."/>
            <person name="Aerts A.L."/>
            <person name="Choi C."/>
            <person name="Clum A."/>
            <person name="LaButti K.M."/>
            <person name="Lindquist E.A."/>
            <person name="Yee Ngan C."/>
            <person name="Ohm R.A."/>
            <person name="Salamov A.A."/>
            <person name="Grigoriev I.V."/>
            <person name="Spatafora J.W."/>
            <person name="Berbee M.L."/>
        </authorList>
    </citation>
    <scope>NUCLEOTIDE SEQUENCE [LARGE SCALE GENOMIC DNA]</scope>
    <source>
        <strain evidence="7 8">NRRL 1564</strain>
    </source>
</reference>
<protein>
    <recommendedName>
        <fullName evidence="9">Cora-domain-containing protein</fullName>
    </recommendedName>
</protein>
<dbReference type="SUPFAM" id="SSF144083">
    <property type="entry name" value="Magnesium transport protein CorA, transmembrane region"/>
    <property type="match status" value="1"/>
</dbReference>
<dbReference type="EMBL" id="KZ303502">
    <property type="protein sequence ID" value="PIA16059.1"/>
    <property type="molecule type" value="Genomic_DNA"/>
</dbReference>
<feature type="transmembrane region" description="Helical" evidence="6">
    <location>
        <begin position="303"/>
        <end position="324"/>
    </location>
</feature>
<dbReference type="AlphaFoldDB" id="A0A2G5BAM2"/>
<dbReference type="InterPro" id="IPR045863">
    <property type="entry name" value="CorA_TM1_TM2"/>
</dbReference>
<evidence type="ECO:0008006" key="9">
    <source>
        <dbReference type="Google" id="ProtNLM"/>
    </source>
</evidence>
<evidence type="ECO:0000256" key="6">
    <source>
        <dbReference type="SAM" id="Phobius"/>
    </source>
</evidence>
<dbReference type="GO" id="GO:0015095">
    <property type="term" value="F:magnesium ion transmembrane transporter activity"/>
    <property type="evidence" value="ECO:0007669"/>
    <property type="project" value="TreeGrafter"/>
</dbReference>
<dbReference type="InterPro" id="IPR045861">
    <property type="entry name" value="CorA_cytoplasmic_dom"/>
</dbReference>
<keyword evidence="8" id="KW-1185">Reference proteome</keyword>
<keyword evidence="4 6" id="KW-1133">Transmembrane helix</keyword>
<dbReference type="SUPFAM" id="SSF143865">
    <property type="entry name" value="CorA soluble domain-like"/>
    <property type="match status" value="1"/>
</dbReference>
<evidence type="ECO:0000256" key="1">
    <source>
        <dbReference type="ARBA" id="ARBA00004141"/>
    </source>
</evidence>
<sequence>MPPEDAAQIIVQPVVTPAYIAYTLVDDITDTLAPEMRSIELEVDAADELVLILSTNEQADMLRRIGSTRRKILTLWRLLQGKPDVIRAFSKLMERQALVDELVRSDLEDSEPVRRAPDYQLCDNHNLYQPVGGPLRPSPSSSMVGGLSGAIRRNTNSSVATTQLAAAAARRKGTPLWPAYITASHMKDKQPPSTRPSTVDLAAPVRGDLEGLVTTDEVAHYLSDVYDHLVSLVGSSSHCDMVLSRAHSNYLARLSLGLGESTVETNLFASRWTVIGSILIPLNIVTGLWGMNVKVPGQDRDDLLNFFLILAGCLVFVLIVVSWARYKKVF</sequence>
<dbReference type="Pfam" id="PF01544">
    <property type="entry name" value="CorA"/>
    <property type="match status" value="1"/>
</dbReference>
<proteinExistence type="inferred from homology"/>